<dbReference type="InterPro" id="IPR017946">
    <property type="entry name" value="PLC-like_Pdiesterase_TIM-brl"/>
</dbReference>
<dbReference type="InterPro" id="IPR030395">
    <property type="entry name" value="GP_PDE_dom"/>
</dbReference>
<feature type="domain" description="GP-PDE" evidence="2">
    <location>
        <begin position="65"/>
        <end position="366"/>
    </location>
</feature>
<dbReference type="PANTHER" id="PTHR46211:SF14">
    <property type="entry name" value="GLYCEROPHOSPHODIESTER PHOSPHODIESTERASE"/>
    <property type="match status" value="1"/>
</dbReference>
<dbReference type="Proteomes" id="UP000598146">
    <property type="component" value="Unassembled WGS sequence"/>
</dbReference>
<dbReference type="SUPFAM" id="SSF51695">
    <property type="entry name" value="PLC-like phosphodiesterases"/>
    <property type="match status" value="2"/>
</dbReference>
<evidence type="ECO:0000259" key="2">
    <source>
        <dbReference type="PROSITE" id="PS51704"/>
    </source>
</evidence>
<protein>
    <recommendedName>
        <fullName evidence="2">GP-PDE domain-containing protein</fullName>
    </recommendedName>
</protein>
<accession>A0A931CIC2</accession>
<dbReference type="EMBL" id="JADQTO010000022">
    <property type="protein sequence ID" value="MBG0566703.1"/>
    <property type="molecule type" value="Genomic_DNA"/>
</dbReference>
<name>A0A931CIC2_9ACTN</name>
<evidence type="ECO:0000256" key="1">
    <source>
        <dbReference type="SAM" id="MobiDB-lite"/>
    </source>
</evidence>
<feature type="compositionally biased region" description="Low complexity" evidence="1">
    <location>
        <begin position="1"/>
        <end position="17"/>
    </location>
</feature>
<dbReference type="PANTHER" id="PTHR46211">
    <property type="entry name" value="GLYCEROPHOSPHORYL DIESTER PHOSPHODIESTERASE"/>
    <property type="match status" value="1"/>
</dbReference>
<evidence type="ECO:0000313" key="4">
    <source>
        <dbReference type="Proteomes" id="UP000598146"/>
    </source>
</evidence>
<dbReference type="PROSITE" id="PS51704">
    <property type="entry name" value="GP_PDE"/>
    <property type="match status" value="2"/>
</dbReference>
<feature type="domain" description="GP-PDE" evidence="2">
    <location>
        <begin position="381"/>
        <end position="704"/>
    </location>
</feature>
<dbReference type="Pfam" id="PF03009">
    <property type="entry name" value="GDPD"/>
    <property type="match status" value="3"/>
</dbReference>
<dbReference type="Gene3D" id="3.20.20.190">
    <property type="entry name" value="Phosphatidylinositol (PI) phosphodiesterase"/>
    <property type="match status" value="2"/>
</dbReference>
<comment type="caution">
    <text evidence="3">The sequence shown here is derived from an EMBL/GenBank/DDBJ whole genome shotgun (WGS) entry which is preliminary data.</text>
</comment>
<reference evidence="3" key="1">
    <citation type="submission" date="2020-11" db="EMBL/GenBank/DDBJ databases">
        <title>Isolation and identification of active actinomycetes.</title>
        <authorList>
            <person name="Sun X."/>
        </authorList>
    </citation>
    <scope>NUCLEOTIDE SEQUENCE</scope>
    <source>
        <strain evidence="3">NEAU-A11</strain>
    </source>
</reference>
<feature type="region of interest" description="Disordered" evidence="1">
    <location>
        <begin position="1"/>
        <end position="28"/>
    </location>
</feature>
<proteinExistence type="predicted"/>
<dbReference type="GO" id="GO:0006629">
    <property type="term" value="P:lipid metabolic process"/>
    <property type="evidence" value="ECO:0007669"/>
    <property type="project" value="InterPro"/>
</dbReference>
<feature type="compositionally biased region" description="Basic residues" evidence="1">
    <location>
        <begin position="18"/>
        <end position="28"/>
    </location>
</feature>
<sequence length="710" mass="77763">MMYRPASPAAVPASQAVRQRRDRSRRRKETLVWRMRRSAVALLVAGTVAGTMTAPAAAGARTAGFDVQAHRGGLGLRVESTLASFGNALQLGVSTLELDVQITEDRQAVVTHDRRVSGTKCVDTAPATPGDPEFPYVGKYVNTLTLAQVRTLDCGSKTLADRPGQLAVPGARMPLLSEVFALVKRYRADGVKLNVETKVEAGAPTETAPREQFVQITAAEIRKAGLLRQATIQSFDWGALMRMRQVEPRLPLVALTNVDFLQVGQPGASPWLGGIDIDDFGGDPIRAIRSFGATTFSPVHGFPQNGTVTDPSYRPYVTRELVRHAHANGIRVVPWTINDAPTMSKLIDDGVDGIITDYPDRLRTLLAQRGLRLPRAYASPFDVQAHRGGRADRPENTLPAFAHALTNPAVSTLELDTGVTADGQLVVLHDRTVNGSHCADTAPVRPADPEFPYVGKLVRDLTLAQLKTLDCGSRTPPDAPRQIPVPGARIPTLAEVFALVERSGRDDVALNIETKISPMVEDTAPYQVFTRTLVREIQRAGFVDRVTVQSLDWRTIRYARGLDRRIETVALIRQYGPDECTSLADECSLRAVYGDPTVKSPWTAGLDWWRHRDVGALVRAAGAGTVSANWQVHDPQQPVVASDDWYLRQNPAYFHGPRVRELQTRYRLKVVPYTVNDATIMQRVIDLGVDGIISDDPGLLISVLIRNGLR</sequence>
<keyword evidence="4" id="KW-1185">Reference proteome</keyword>
<organism evidence="3 4">
    <name type="scientific">Actinoplanes aureus</name>
    <dbReference type="NCBI Taxonomy" id="2792083"/>
    <lineage>
        <taxon>Bacteria</taxon>
        <taxon>Bacillati</taxon>
        <taxon>Actinomycetota</taxon>
        <taxon>Actinomycetes</taxon>
        <taxon>Micromonosporales</taxon>
        <taxon>Micromonosporaceae</taxon>
        <taxon>Actinoplanes</taxon>
    </lineage>
</organism>
<gene>
    <name evidence="3" type="ORF">I4J89_35185</name>
</gene>
<evidence type="ECO:0000313" key="3">
    <source>
        <dbReference type="EMBL" id="MBG0566703.1"/>
    </source>
</evidence>
<dbReference type="GO" id="GO:0008081">
    <property type="term" value="F:phosphoric diester hydrolase activity"/>
    <property type="evidence" value="ECO:0007669"/>
    <property type="project" value="InterPro"/>
</dbReference>
<dbReference type="AlphaFoldDB" id="A0A931CIC2"/>